<dbReference type="EMBL" id="CANTFL010001373">
    <property type="protein sequence ID" value="CAI5738461.1"/>
    <property type="molecule type" value="Genomic_DNA"/>
</dbReference>
<accession>A0AAV0UNK9</accession>
<dbReference type="AlphaFoldDB" id="A0AAV0UNK9"/>
<comment type="caution">
    <text evidence="1">The sequence shown here is derived from an EMBL/GenBank/DDBJ whole genome shotgun (WGS) entry which is preliminary data.</text>
</comment>
<dbReference type="PANTHER" id="PTHR37067:SF3">
    <property type="entry name" value="PX DOMAIN-CONTAINING PROTEIN"/>
    <property type="match status" value="1"/>
</dbReference>
<dbReference type="PANTHER" id="PTHR37067">
    <property type="entry name" value="PX DOMAIN-CONTAINING PROTEIN"/>
    <property type="match status" value="1"/>
</dbReference>
<name>A0AAV0UNK9_HYABA</name>
<sequence length="185" mass="21029">MTLKNDTLTYDYSARVVDTIISYLVFSEEEVLANADKDKDSDDDVAIAITKKAAKHSNEKTNALKLFVKNENDTDWYQVIIKNIMRFELGMDHVSIGISFSQTAAAIHHARDISDMIGDVSVQVFSLAFDASTHRDQSLFDFRVRICYKGLLCIIHLVGLPMFDCHMAEIIYNMVVEFFDALYPD</sequence>
<gene>
    <name evidence="1" type="ORF">HBR001_LOCUS7493</name>
</gene>
<proteinExistence type="predicted"/>
<reference evidence="1" key="1">
    <citation type="submission" date="2022-12" db="EMBL/GenBank/DDBJ databases">
        <authorList>
            <person name="Webb A."/>
        </authorList>
    </citation>
    <scope>NUCLEOTIDE SEQUENCE</scope>
    <source>
        <strain evidence="1">Hp1</strain>
    </source>
</reference>
<protein>
    <submittedName>
        <fullName evidence="1">Uncharacterized protein</fullName>
    </submittedName>
</protein>
<dbReference type="Proteomes" id="UP001162031">
    <property type="component" value="Unassembled WGS sequence"/>
</dbReference>
<keyword evidence="2" id="KW-1185">Reference proteome</keyword>
<evidence type="ECO:0000313" key="1">
    <source>
        <dbReference type="EMBL" id="CAI5738461.1"/>
    </source>
</evidence>
<organism evidence="1 2">
    <name type="scientific">Hyaloperonospora brassicae</name>
    <name type="common">Brassica downy mildew</name>
    <name type="synonym">Peronospora brassicae</name>
    <dbReference type="NCBI Taxonomy" id="162125"/>
    <lineage>
        <taxon>Eukaryota</taxon>
        <taxon>Sar</taxon>
        <taxon>Stramenopiles</taxon>
        <taxon>Oomycota</taxon>
        <taxon>Peronosporomycetes</taxon>
        <taxon>Peronosporales</taxon>
        <taxon>Peronosporaceae</taxon>
        <taxon>Hyaloperonospora</taxon>
    </lineage>
</organism>
<evidence type="ECO:0000313" key="2">
    <source>
        <dbReference type="Proteomes" id="UP001162031"/>
    </source>
</evidence>